<dbReference type="Gene3D" id="3.30.420.10">
    <property type="entry name" value="Ribonuclease H-like superfamily/Ribonuclease H"/>
    <property type="match status" value="1"/>
</dbReference>
<dbReference type="PANTHER" id="PTHR15503:SF45">
    <property type="entry name" value="RNA-DIRECTED DNA POLYMERASE HOMOLOG"/>
    <property type="match status" value="1"/>
</dbReference>
<sequence>MSVIDYEIEFIRLSRYATRLVDTKLDRCLRFKNRLNLCRYVSTMEDAILILGIDWLNKHRVNLDCETKRVVLKTPINQKIVMIGERRGFLTNVMSALIVKEFPDVFPEELPKFPLDREVEFEIEVYSDSTMVSMTLYRMNLKELKELKVQLQELLDKGFIRPNVSPWGAPVLFVKKKDGTLRLCINYRKMNKLTVKNKYPLPRIDDLFDQFQGPFIFSKIDSREKCYIYIDHKSLKYLLTQKEMNLRQRCWLELLKDYDYEIEYHPSKANVVADALSCNTISDLRALFASLSFFMMTVEQGSSSEYTFDKDGILCFHGRHCIPKDDELMWNILQESHSSPYTMHSGGEEYRLTMSAHFIPARVNYSLGKLARLYFYKIVRLHCVSLFIISDLDPWFTSRFWKALHEIWDMLWGCVIDFRGSWEDFLPLVEFAYNNNEHASIRMPPYEALYGRRCDTPICWTELHDRKTLGPELVRETENTIILIRDLLREAFDRHKSYADQRWNDIEFEVGDQVFLKVSLWKNVLIFRRKGSICLPSSIVSMLRQYHPDPGHNIQDEYIELRPNLSYDEEHIQILDRDERVLRNKCIPMVKVQWSNRAPQKYLRDIGVDRDLDLALPLIVISRLNSRLPDQTTQTDTSPYRVYDFGDPTYSDDRMGYGPIFKTSLVGRRVIVSTNFDFNHFVFQQEGQLFQSWYPDTFTEIFGRQNVGSLHGFMYRYLKNMVLNLFGPESLKKMLPEVANTPCRNLQRWSSQESVELKEATASVIYVLHSWFIIRGRKNAMKMLKDLLNERPSVPRKQQTDFLDFAIEELQKEGTILTEAIALDLMFVLLFASFKTTSLAITLAVKFLSDNPSVLNKLTVCDII</sequence>
<protein>
    <submittedName>
        <fullName evidence="1">Generative cell specific-1</fullName>
    </submittedName>
</protein>
<organism evidence="1 2">
    <name type="scientific">Hibiscus syriacus</name>
    <name type="common">Rose of Sharon</name>
    <dbReference type="NCBI Taxonomy" id="106335"/>
    <lineage>
        <taxon>Eukaryota</taxon>
        <taxon>Viridiplantae</taxon>
        <taxon>Streptophyta</taxon>
        <taxon>Embryophyta</taxon>
        <taxon>Tracheophyta</taxon>
        <taxon>Spermatophyta</taxon>
        <taxon>Magnoliopsida</taxon>
        <taxon>eudicotyledons</taxon>
        <taxon>Gunneridae</taxon>
        <taxon>Pentapetalae</taxon>
        <taxon>rosids</taxon>
        <taxon>malvids</taxon>
        <taxon>Malvales</taxon>
        <taxon>Malvaceae</taxon>
        <taxon>Malvoideae</taxon>
        <taxon>Hibiscus</taxon>
    </lineage>
</organism>
<dbReference type="Proteomes" id="UP000436088">
    <property type="component" value="Unassembled WGS sequence"/>
</dbReference>
<reference evidence="1" key="1">
    <citation type="submission" date="2019-09" db="EMBL/GenBank/DDBJ databases">
        <title>Draft genome information of white flower Hibiscus syriacus.</title>
        <authorList>
            <person name="Kim Y.-M."/>
        </authorList>
    </citation>
    <scope>NUCLEOTIDE SEQUENCE [LARGE SCALE GENOMIC DNA]</scope>
    <source>
        <strain evidence="1">YM2019G1</strain>
    </source>
</reference>
<dbReference type="Gene3D" id="3.10.10.10">
    <property type="entry name" value="HIV Type 1 Reverse Transcriptase, subunit A, domain 1"/>
    <property type="match status" value="1"/>
</dbReference>
<name>A0A6A2YWY5_HIBSY</name>
<evidence type="ECO:0000313" key="2">
    <source>
        <dbReference type="Proteomes" id="UP000436088"/>
    </source>
</evidence>
<dbReference type="SUPFAM" id="SSF53098">
    <property type="entry name" value="Ribonuclease H-like"/>
    <property type="match status" value="1"/>
</dbReference>
<dbReference type="InterPro" id="IPR043502">
    <property type="entry name" value="DNA/RNA_pol_sf"/>
</dbReference>
<dbReference type="GO" id="GO:0003676">
    <property type="term" value="F:nucleic acid binding"/>
    <property type="evidence" value="ECO:0007669"/>
    <property type="project" value="InterPro"/>
</dbReference>
<dbReference type="GO" id="GO:0004497">
    <property type="term" value="F:monooxygenase activity"/>
    <property type="evidence" value="ECO:0007669"/>
    <property type="project" value="InterPro"/>
</dbReference>
<dbReference type="Gene3D" id="3.30.70.270">
    <property type="match status" value="1"/>
</dbReference>
<dbReference type="InterPro" id="IPR001128">
    <property type="entry name" value="Cyt_P450"/>
</dbReference>
<dbReference type="PANTHER" id="PTHR15503">
    <property type="entry name" value="LDOC1 RELATED"/>
    <property type="match status" value="1"/>
</dbReference>
<evidence type="ECO:0000313" key="1">
    <source>
        <dbReference type="EMBL" id="KAE8683830.1"/>
    </source>
</evidence>
<dbReference type="InterPro" id="IPR036397">
    <property type="entry name" value="RNaseH_sf"/>
</dbReference>
<dbReference type="EMBL" id="VEPZ02001257">
    <property type="protein sequence ID" value="KAE8683830.1"/>
    <property type="molecule type" value="Genomic_DNA"/>
</dbReference>
<dbReference type="AlphaFoldDB" id="A0A6A2YWY5"/>
<dbReference type="GO" id="GO:0020037">
    <property type="term" value="F:heme binding"/>
    <property type="evidence" value="ECO:0007669"/>
    <property type="project" value="InterPro"/>
</dbReference>
<proteinExistence type="predicted"/>
<dbReference type="InterPro" id="IPR043128">
    <property type="entry name" value="Rev_trsase/Diguanyl_cyclase"/>
</dbReference>
<keyword evidence="2" id="KW-1185">Reference proteome</keyword>
<dbReference type="InterPro" id="IPR036396">
    <property type="entry name" value="Cyt_P450_sf"/>
</dbReference>
<dbReference type="SUPFAM" id="SSF56672">
    <property type="entry name" value="DNA/RNA polymerases"/>
    <property type="match status" value="1"/>
</dbReference>
<comment type="caution">
    <text evidence="1">The sequence shown here is derived from an EMBL/GenBank/DDBJ whole genome shotgun (WGS) entry which is preliminary data.</text>
</comment>
<dbReference type="InterPro" id="IPR032567">
    <property type="entry name" value="RTL1-rel"/>
</dbReference>
<dbReference type="InterPro" id="IPR012337">
    <property type="entry name" value="RNaseH-like_sf"/>
</dbReference>
<accession>A0A6A2YWY5</accession>
<dbReference type="Gene3D" id="1.10.630.10">
    <property type="entry name" value="Cytochrome P450"/>
    <property type="match status" value="1"/>
</dbReference>
<dbReference type="GO" id="GO:0016705">
    <property type="term" value="F:oxidoreductase activity, acting on paired donors, with incorporation or reduction of molecular oxygen"/>
    <property type="evidence" value="ECO:0007669"/>
    <property type="project" value="InterPro"/>
</dbReference>
<dbReference type="SUPFAM" id="SSF48264">
    <property type="entry name" value="Cytochrome P450"/>
    <property type="match status" value="1"/>
</dbReference>
<dbReference type="Pfam" id="PF00067">
    <property type="entry name" value="p450"/>
    <property type="match status" value="1"/>
</dbReference>
<dbReference type="GO" id="GO:0005506">
    <property type="term" value="F:iron ion binding"/>
    <property type="evidence" value="ECO:0007669"/>
    <property type="project" value="InterPro"/>
</dbReference>
<dbReference type="CDD" id="cd01647">
    <property type="entry name" value="RT_LTR"/>
    <property type="match status" value="1"/>
</dbReference>
<gene>
    <name evidence="1" type="ORF">F3Y22_tig00111166pilonHSYRG00117</name>
</gene>